<sequence length="621" mass="67904">MLAFSLLLLYFSQICDGASPYQCPSCGNATVPFPLSTDPSCGRPDYAILCRQGNLELQALNGRYSIQRIDRESRNIVISSMPLAPASCTTLDAINPSPASGGSGGLVLNQSQAFNVTSSNTILFLNCSSILLRSPLNCSSSSVCHRYIDSTPSASACRGDNLCCSFTAGGSSTSHTIRTRTDGLGCSAYVSVVRMDQSLDPRQWSYGVELGWAPPRELQCGGEGDDCDTEDSSCRMDSTSGGFRCLCDPGYVWNSDEGVCSSTGLASGGAVLAAILATAIFVVHKRRSRRAMKRASRAQELALIMSNAGGGKTSRIFTAGEMKRATNNFSKERLLGTGGFGEVYKGTLDDGVVVAIKLAKLGNIKGRDQVINEVRVLSQVNHRNLVRIWGCCVDTGEPLVVYEYIPNGTLYEWLHVGRGFLDWRSRLRIALQTAEGLAYLHSAAYPPIYHRDVKSSNILLDNSLVARVCDFGLSRLAEPDLSHVSTCAQGTLGYLDPEYYRKYQLTDKSDVYSFGVVLLELVTSQKAIDFSRDQDDINLAMYVIARTERGDVMDVVDKRLLDFHNGDNAFEVVTRETIVGVVMLALNCLRESKDERPTMKEVSDELNYIIETYDTAEVYKF</sequence>
<keyword evidence="17" id="KW-1185">Reference proteome</keyword>
<evidence type="ECO:0000256" key="4">
    <source>
        <dbReference type="ARBA" id="ARBA00022692"/>
    </source>
</evidence>
<dbReference type="KEGG" id="smo:SELMODRAFT_85883"/>
<dbReference type="Gramene" id="EFJ32613">
    <property type="protein sequence ID" value="EFJ32613"/>
    <property type="gene ID" value="SELMODRAFT_85883"/>
</dbReference>
<feature type="signal peptide" evidence="14">
    <location>
        <begin position="1"/>
        <end position="17"/>
    </location>
</feature>
<dbReference type="SMART" id="SM00220">
    <property type="entry name" value="S_TKc"/>
    <property type="match status" value="1"/>
</dbReference>
<evidence type="ECO:0000256" key="7">
    <source>
        <dbReference type="ARBA" id="ARBA00022777"/>
    </source>
</evidence>
<dbReference type="FunCoup" id="D8R666">
    <property type="interactions" value="339"/>
</dbReference>
<evidence type="ECO:0000256" key="5">
    <source>
        <dbReference type="ARBA" id="ARBA00022729"/>
    </source>
</evidence>
<dbReference type="eggNOG" id="KOG1187">
    <property type="taxonomic scope" value="Eukaryota"/>
</dbReference>
<feature type="binding site" evidence="12">
    <location>
        <position position="357"/>
    </location>
    <ligand>
        <name>ATP</name>
        <dbReference type="ChEBI" id="CHEBI:30616"/>
    </ligand>
</feature>
<dbReference type="FunFam" id="1.10.510.10:FF:000161">
    <property type="entry name" value="Wall-associated receptor kinase-like 20"/>
    <property type="match status" value="1"/>
</dbReference>
<dbReference type="PROSITE" id="PS00108">
    <property type="entry name" value="PROTEIN_KINASE_ST"/>
    <property type="match status" value="1"/>
</dbReference>
<dbReference type="GO" id="GO:0007166">
    <property type="term" value="P:cell surface receptor signaling pathway"/>
    <property type="evidence" value="ECO:0000318"/>
    <property type="project" value="GO_Central"/>
</dbReference>
<dbReference type="GO" id="GO:0004674">
    <property type="term" value="F:protein serine/threonine kinase activity"/>
    <property type="evidence" value="ECO:0007669"/>
    <property type="project" value="UniProtKB-KW"/>
</dbReference>
<evidence type="ECO:0000256" key="14">
    <source>
        <dbReference type="SAM" id="SignalP"/>
    </source>
</evidence>
<keyword evidence="4 13" id="KW-0812">Transmembrane</keyword>
<dbReference type="Pfam" id="PF07714">
    <property type="entry name" value="PK_Tyr_Ser-Thr"/>
    <property type="match status" value="1"/>
</dbReference>
<feature type="domain" description="Protein kinase" evidence="15">
    <location>
        <begin position="329"/>
        <end position="609"/>
    </location>
</feature>
<dbReference type="InterPro" id="IPR001245">
    <property type="entry name" value="Ser-Thr/Tyr_kinase_cat_dom"/>
</dbReference>
<keyword evidence="2" id="KW-0723">Serine/threonine-protein kinase</keyword>
<dbReference type="Pfam" id="PF13947">
    <property type="entry name" value="GUB_WAK_bind"/>
    <property type="match status" value="1"/>
</dbReference>
<evidence type="ECO:0000256" key="3">
    <source>
        <dbReference type="ARBA" id="ARBA00022679"/>
    </source>
</evidence>
<dbReference type="GO" id="GO:0005524">
    <property type="term" value="F:ATP binding"/>
    <property type="evidence" value="ECO:0007669"/>
    <property type="project" value="UniProtKB-UniRule"/>
</dbReference>
<feature type="chain" id="PRO_5003121530" description="Protein kinase domain-containing protein" evidence="14">
    <location>
        <begin position="18"/>
        <end position="621"/>
    </location>
</feature>
<evidence type="ECO:0000256" key="8">
    <source>
        <dbReference type="ARBA" id="ARBA00022840"/>
    </source>
</evidence>
<dbReference type="PANTHER" id="PTHR46008:SF2">
    <property type="entry name" value="LEAF RUST 10 DISEASE-RESISTANCE LOCUS RECEPTOR-LIKE PROTEIN KINASE-LIKE 1.4"/>
    <property type="match status" value="1"/>
</dbReference>
<keyword evidence="11" id="KW-0325">Glycoprotein</keyword>
<evidence type="ECO:0000256" key="9">
    <source>
        <dbReference type="ARBA" id="ARBA00022989"/>
    </source>
</evidence>
<dbReference type="FunFam" id="3.30.200.20:FF:000162">
    <property type="entry name" value="Adenine nucleotide alpha hydrolase-like domain kinase"/>
    <property type="match status" value="1"/>
</dbReference>
<dbReference type="PANTHER" id="PTHR46008">
    <property type="entry name" value="LEAF RUST 10 DISEASE-RESISTANCE LOCUS RECEPTOR-LIKE PROTEIN KINASE-LIKE 1.4"/>
    <property type="match status" value="1"/>
</dbReference>
<dbReference type="PROSITE" id="PS00107">
    <property type="entry name" value="PROTEIN_KINASE_ATP"/>
    <property type="match status" value="1"/>
</dbReference>
<evidence type="ECO:0000256" key="2">
    <source>
        <dbReference type="ARBA" id="ARBA00022527"/>
    </source>
</evidence>
<protein>
    <recommendedName>
        <fullName evidence="15">Protein kinase domain-containing protein</fullName>
    </recommendedName>
</protein>
<comment type="subcellular location">
    <subcellularLocation>
        <location evidence="1">Membrane</location>
        <topology evidence="1">Single-pass membrane protein</topology>
    </subcellularLocation>
</comment>
<dbReference type="OMA" id="LGCCVDT"/>
<evidence type="ECO:0000259" key="15">
    <source>
        <dbReference type="PROSITE" id="PS50011"/>
    </source>
</evidence>
<dbReference type="SUPFAM" id="SSF56112">
    <property type="entry name" value="Protein kinase-like (PK-like)"/>
    <property type="match status" value="1"/>
</dbReference>
<proteinExistence type="predicted"/>
<dbReference type="InterPro" id="IPR017441">
    <property type="entry name" value="Protein_kinase_ATP_BS"/>
</dbReference>
<dbReference type="InterPro" id="IPR025287">
    <property type="entry name" value="WAK_GUB"/>
</dbReference>
<evidence type="ECO:0000256" key="13">
    <source>
        <dbReference type="SAM" id="Phobius"/>
    </source>
</evidence>
<dbReference type="InParanoid" id="D8R666"/>
<accession>D8R666</accession>
<dbReference type="InterPro" id="IPR008271">
    <property type="entry name" value="Ser/Thr_kinase_AS"/>
</dbReference>
<feature type="transmembrane region" description="Helical" evidence="13">
    <location>
        <begin position="264"/>
        <end position="284"/>
    </location>
</feature>
<dbReference type="EMBL" id="GL377572">
    <property type="protein sequence ID" value="EFJ32613.1"/>
    <property type="molecule type" value="Genomic_DNA"/>
</dbReference>
<keyword evidence="10 13" id="KW-0472">Membrane</keyword>
<organism evidence="17">
    <name type="scientific">Selaginella moellendorffii</name>
    <name type="common">Spikemoss</name>
    <dbReference type="NCBI Taxonomy" id="88036"/>
    <lineage>
        <taxon>Eukaryota</taxon>
        <taxon>Viridiplantae</taxon>
        <taxon>Streptophyta</taxon>
        <taxon>Embryophyta</taxon>
        <taxon>Tracheophyta</taxon>
        <taxon>Lycopodiopsida</taxon>
        <taxon>Selaginellales</taxon>
        <taxon>Selaginellaceae</taxon>
        <taxon>Selaginella</taxon>
    </lineage>
</organism>
<dbReference type="PROSITE" id="PS50011">
    <property type="entry name" value="PROTEIN_KINASE_DOM"/>
    <property type="match status" value="1"/>
</dbReference>
<keyword evidence="7" id="KW-0418">Kinase</keyword>
<dbReference type="InterPro" id="IPR011009">
    <property type="entry name" value="Kinase-like_dom_sf"/>
</dbReference>
<dbReference type="CDD" id="cd14066">
    <property type="entry name" value="STKc_IRAK"/>
    <property type="match status" value="1"/>
</dbReference>
<evidence type="ECO:0000256" key="6">
    <source>
        <dbReference type="ARBA" id="ARBA00022741"/>
    </source>
</evidence>
<dbReference type="HOGENOM" id="CLU_000288_43_5_1"/>
<keyword evidence="5 14" id="KW-0732">Signal</keyword>
<dbReference type="GO" id="GO:0005886">
    <property type="term" value="C:plasma membrane"/>
    <property type="evidence" value="ECO:0000318"/>
    <property type="project" value="GO_Central"/>
</dbReference>
<evidence type="ECO:0000256" key="11">
    <source>
        <dbReference type="ARBA" id="ARBA00023180"/>
    </source>
</evidence>
<dbReference type="Gene3D" id="3.30.200.20">
    <property type="entry name" value="Phosphorylase Kinase, domain 1"/>
    <property type="match status" value="1"/>
</dbReference>
<evidence type="ECO:0000313" key="16">
    <source>
        <dbReference type="EMBL" id="EFJ32613.1"/>
    </source>
</evidence>
<reference evidence="16 17" key="1">
    <citation type="journal article" date="2011" name="Science">
        <title>The Selaginella genome identifies genetic changes associated with the evolution of vascular plants.</title>
        <authorList>
            <person name="Banks J.A."/>
            <person name="Nishiyama T."/>
            <person name="Hasebe M."/>
            <person name="Bowman J.L."/>
            <person name="Gribskov M."/>
            <person name="dePamphilis C."/>
            <person name="Albert V.A."/>
            <person name="Aono N."/>
            <person name="Aoyama T."/>
            <person name="Ambrose B.A."/>
            <person name="Ashton N.W."/>
            <person name="Axtell M.J."/>
            <person name="Barker E."/>
            <person name="Barker M.S."/>
            <person name="Bennetzen J.L."/>
            <person name="Bonawitz N.D."/>
            <person name="Chapple C."/>
            <person name="Cheng C."/>
            <person name="Correa L.G."/>
            <person name="Dacre M."/>
            <person name="DeBarry J."/>
            <person name="Dreyer I."/>
            <person name="Elias M."/>
            <person name="Engstrom E.M."/>
            <person name="Estelle M."/>
            <person name="Feng L."/>
            <person name="Finet C."/>
            <person name="Floyd S.K."/>
            <person name="Frommer W.B."/>
            <person name="Fujita T."/>
            <person name="Gramzow L."/>
            <person name="Gutensohn M."/>
            <person name="Harholt J."/>
            <person name="Hattori M."/>
            <person name="Heyl A."/>
            <person name="Hirai T."/>
            <person name="Hiwatashi Y."/>
            <person name="Ishikawa M."/>
            <person name="Iwata M."/>
            <person name="Karol K.G."/>
            <person name="Koehler B."/>
            <person name="Kolukisaoglu U."/>
            <person name="Kubo M."/>
            <person name="Kurata T."/>
            <person name="Lalonde S."/>
            <person name="Li K."/>
            <person name="Li Y."/>
            <person name="Litt A."/>
            <person name="Lyons E."/>
            <person name="Manning G."/>
            <person name="Maruyama T."/>
            <person name="Michael T.P."/>
            <person name="Mikami K."/>
            <person name="Miyazaki S."/>
            <person name="Morinaga S."/>
            <person name="Murata T."/>
            <person name="Mueller-Roeber B."/>
            <person name="Nelson D.R."/>
            <person name="Obara M."/>
            <person name="Oguri Y."/>
            <person name="Olmstead R.G."/>
            <person name="Onodera N."/>
            <person name="Petersen B.L."/>
            <person name="Pils B."/>
            <person name="Prigge M."/>
            <person name="Rensing S.A."/>
            <person name="Riano-Pachon D.M."/>
            <person name="Roberts A.W."/>
            <person name="Sato Y."/>
            <person name="Scheller H.V."/>
            <person name="Schulz B."/>
            <person name="Schulz C."/>
            <person name="Shakirov E.V."/>
            <person name="Shibagaki N."/>
            <person name="Shinohara N."/>
            <person name="Shippen D.E."/>
            <person name="Soerensen I."/>
            <person name="Sotooka R."/>
            <person name="Sugimoto N."/>
            <person name="Sugita M."/>
            <person name="Sumikawa N."/>
            <person name="Tanurdzic M."/>
            <person name="Theissen G."/>
            <person name="Ulvskov P."/>
            <person name="Wakazuki S."/>
            <person name="Weng J.K."/>
            <person name="Willats W.W."/>
            <person name="Wipf D."/>
            <person name="Wolf P.G."/>
            <person name="Yang L."/>
            <person name="Zimmer A.D."/>
            <person name="Zhu Q."/>
            <person name="Mitros T."/>
            <person name="Hellsten U."/>
            <person name="Loque D."/>
            <person name="Otillar R."/>
            <person name="Salamov A."/>
            <person name="Schmutz J."/>
            <person name="Shapiro H."/>
            <person name="Lindquist E."/>
            <person name="Lucas S."/>
            <person name="Rokhsar D."/>
            <person name="Grigoriev I.V."/>
        </authorList>
    </citation>
    <scope>NUCLEOTIDE SEQUENCE [LARGE SCALE GENOMIC DNA]</scope>
</reference>
<evidence type="ECO:0000256" key="12">
    <source>
        <dbReference type="PROSITE-ProRule" id="PRU10141"/>
    </source>
</evidence>
<dbReference type="InterPro" id="IPR000719">
    <property type="entry name" value="Prot_kinase_dom"/>
</dbReference>
<keyword evidence="8 12" id="KW-0067">ATP-binding</keyword>
<keyword evidence="3" id="KW-0808">Transferase</keyword>
<keyword evidence="9 13" id="KW-1133">Transmembrane helix</keyword>
<keyword evidence="6 12" id="KW-0547">Nucleotide-binding</keyword>
<dbReference type="AlphaFoldDB" id="D8R666"/>
<gene>
    <name evidence="16" type="ORF">SELMODRAFT_85883</name>
</gene>
<name>D8R666_SELML</name>
<evidence type="ECO:0000313" key="17">
    <source>
        <dbReference type="Proteomes" id="UP000001514"/>
    </source>
</evidence>
<dbReference type="Gene3D" id="1.10.510.10">
    <property type="entry name" value="Transferase(Phosphotransferase) domain 1"/>
    <property type="match status" value="1"/>
</dbReference>
<dbReference type="Proteomes" id="UP000001514">
    <property type="component" value="Unassembled WGS sequence"/>
</dbReference>
<evidence type="ECO:0000256" key="10">
    <source>
        <dbReference type="ARBA" id="ARBA00023136"/>
    </source>
</evidence>
<evidence type="ECO:0000256" key="1">
    <source>
        <dbReference type="ARBA" id="ARBA00004167"/>
    </source>
</evidence>
<dbReference type="GO" id="GO:0030247">
    <property type="term" value="F:polysaccharide binding"/>
    <property type="evidence" value="ECO:0007669"/>
    <property type="project" value="InterPro"/>
</dbReference>